<dbReference type="InterPro" id="IPR018445">
    <property type="entry name" value="Put_Phosphate_transp_reg"/>
</dbReference>
<evidence type="ECO:0000313" key="2">
    <source>
        <dbReference type="EMBL" id="ARD21082.1"/>
    </source>
</evidence>
<dbReference type="InterPro" id="IPR002727">
    <property type="entry name" value="DUF47"/>
</dbReference>
<keyword evidence="3" id="KW-1185">Reference proteome</keyword>
<sequence>MPVNSILGVFAKSPLKPLEQHIDKVHECASLLVPFFEATTAGDWDKAVSVRKQISLLENDADALKREIRLTLPSGLFMPVERTDLLELLTQQDKIANKAKDISGRIIGRQLVFPQPVQAPFNAYLKRCLDAVSLAKQAINELDDLLETGFRGREVELVAKMINELDLIEADSDDLQIQVRRLLLSLEADLNPVDVMFMYKIIEWVGGLADLAERVGSRLELMLARSS</sequence>
<dbReference type="EMBL" id="CP020472">
    <property type="protein sequence ID" value="ARD21082.1"/>
    <property type="molecule type" value="Genomic_DNA"/>
</dbReference>
<evidence type="ECO:0000256" key="1">
    <source>
        <dbReference type="ARBA" id="ARBA00008591"/>
    </source>
</evidence>
<dbReference type="Proteomes" id="UP000191820">
    <property type="component" value="Chromosome"/>
</dbReference>
<dbReference type="Gene3D" id="1.20.58.220">
    <property type="entry name" value="Phosphate transport system protein phou homolog 2, domain 2"/>
    <property type="match status" value="1"/>
</dbReference>
<accession>A0ABN4YCR8</accession>
<reference evidence="2 3" key="1">
    <citation type="submission" date="2017-03" db="EMBL/GenBank/DDBJ databases">
        <title>Genome sequencing of Shewanella japonica KCTC 22435.</title>
        <authorList>
            <person name="Kim K.M."/>
        </authorList>
    </citation>
    <scope>NUCLEOTIDE SEQUENCE [LARGE SCALE GENOMIC DNA]</scope>
    <source>
        <strain evidence="2 3">KCTC 22435</strain>
    </source>
</reference>
<dbReference type="RefSeq" id="WP_055022631.1">
    <property type="nucleotide sequence ID" value="NZ_CP020472.1"/>
</dbReference>
<dbReference type="Pfam" id="PF01865">
    <property type="entry name" value="PhoU_div"/>
    <property type="match status" value="1"/>
</dbReference>
<dbReference type="PANTHER" id="PTHR36536">
    <property type="entry name" value="UPF0111 PROTEIN HI_1603"/>
    <property type="match status" value="1"/>
</dbReference>
<dbReference type="NCBIfam" id="TIGR00153">
    <property type="entry name" value="TIGR00153 family protein"/>
    <property type="match status" value="1"/>
</dbReference>
<dbReference type="InterPro" id="IPR038078">
    <property type="entry name" value="PhoU-like_sf"/>
</dbReference>
<organism evidence="2 3">
    <name type="scientific">Shewanella japonica</name>
    <dbReference type="NCBI Taxonomy" id="93973"/>
    <lineage>
        <taxon>Bacteria</taxon>
        <taxon>Pseudomonadati</taxon>
        <taxon>Pseudomonadota</taxon>
        <taxon>Gammaproteobacteria</taxon>
        <taxon>Alteromonadales</taxon>
        <taxon>Shewanellaceae</taxon>
        <taxon>Shewanella</taxon>
    </lineage>
</organism>
<comment type="similarity">
    <text evidence="1">Belongs to the UPF0111 family.</text>
</comment>
<dbReference type="SUPFAM" id="SSF109755">
    <property type="entry name" value="PhoU-like"/>
    <property type="match status" value="1"/>
</dbReference>
<dbReference type="PANTHER" id="PTHR36536:SF3">
    <property type="entry name" value="UPF0111 PROTEIN HI_1603"/>
    <property type="match status" value="1"/>
</dbReference>
<gene>
    <name evidence="2" type="ORF">SJ2017_0746</name>
</gene>
<name>A0ABN4YCR8_9GAMM</name>
<proteinExistence type="inferred from homology"/>
<protein>
    <submittedName>
        <fullName evidence="2">Phosphate transport regulator</fullName>
    </submittedName>
</protein>
<evidence type="ECO:0000313" key="3">
    <source>
        <dbReference type="Proteomes" id="UP000191820"/>
    </source>
</evidence>